<dbReference type="InterPro" id="IPR035595">
    <property type="entry name" value="UDP_glycos_trans_CS"/>
</dbReference>
<dbReference type="Proteomes" id="UP000823388">
    <property type="component" value="Chromosome 1K"/>
</dbReference>
<evidence type="ECO:0000256" key="3">
    <source>
        <dbReference type="ARBA" id="ARBA00022679"/>
    </source>
</evidence>
<dbReference type="PANTHER" id="PTHR11926">
    <property type="entry name" value="GLUCOSYL/GLUCURONOSYL TRANSFERASES"/>
    <property type="match status" value="1"/>
</dbReference>
<dbReference type="Gene3D" id="3.40.50.2000">
    <property type="entry name" value="Glycogen Phosphorylase B"/>
    <property type="match status" value="2"/>
</dbReference>
<comment type="caution">
    <text evidence="6">The sequence shown here is derived from an EMBL/GenBank/DDBJ whole genome shotgun (WGS) entry which is preliminary data.</text>
</comment>
<dbReference type="FunFam" id="3.40.50.2000:FF:000078">
    <property type="entry name" value="Glycosyltransferase"/>
    <property type="match status" value="1"/>
</dbReference>
<name>A0A8T0XCQ9_PANVG</name>
<sequence>MAAAPAAKPHLVFFPFPTQGHVTPALQLARLLHHCHGFDVTFVHTERNRLRLLRARGPSALAGAPGFRFAAVPDGLPPSDEDAARDDAAALLLSLPTVVPQFKDLVLSELPAASCRRLLLVSDIDPILRAAQEIGLPCVTFWTTSASSLMAMQQIQHLVAKGLVPLKDAEQLRNGYLDSTVIDWAPGLPKGMRLRDFPSFIRTTDPDDAVLALTLRLTECYRTVPSAVVFHTFEELESQVISAMSDILPPIYAIGPLPLLLREVGAGAGGDHAASISVGSSLSKEDRACLDWLDGKRPNSVVFASFGSLVKLTCEQLVELAWGLASSGYDFLWVIRADQQVTGSAAGATAVVLPPEFMAETEGRGRVTSWCPQEAVLRHEAVGAFLTHCGWNSMLESVCAGVPMLCWPFAADQQTNSRMACTEWRVGVELSEDPGREEVEAAIRQVMGGGRGEELRRSVAEWKYKAALAARLGGSSWVNLERVVNEVLALVDKK</sequence>
<proteinExistence type="inferred from homology"/>
<evidence type="ECO:0000313" key="7">
    <source>
        <dbReference type="Proteomes" id="UP000823388"/>
    </source>
</evidence>
<accession>A0A8T0XCQ9</accession>
<evidence type="ECO:0000256" key="1">
    <source>
        <dbReference type="ARBA" id="ARBA00009995"/>
    </source>
</evidence>
<dbReference type="PROSITE" id="PS00375">
    <property type="entry name" value="UDPGT"/>
    <property type="match status" value="1"/>
</dbReference>
<organism evidence="6 7">
    <name type="scientific">Panicum virgatum</name>
    <name type="common">Blackwell switchgrass</name>
    <dbReference type="NCBI Taxonomy" id="38727"/>
    <lineage>
        <taxon>Eukaryota</taxon>
        <taxon>Viridiplantae</taxon>
        <taxon>Streptophyta</taxon>
        <taxon>Embryophyta</taxon>
        <taxon>Tracheophyta</taxon>
        <taxon>Spermatophyta</taxon>
        <taxon>Magnoliopsida</taxon>
        <taxon>Liliopsida</taxon>
        <taxon>Poales</taxon>
        <taxon>Poaceae</taxon>
        <taxon>PACMAD clade</taxon>
        <taxon>Panicoideae</taxon>
        <taxon>Panicodae</taxon>
        <taxon>Paniceae</taxon>
        <taxon>Panicinae</taxon>
        <taxon>Panicum</taxon>
        <taxon>Panicum sect. Hiantes</taxon>
    </lineage>
</organism>
<dbReference type="Pfam" id="PF00201">
    <property type="entry name" value="UDPGT"/>
    <property type="match status" value="1"/>
</dbReference>
<reference evidence="6" key="1">
    <citation type="submission" date="2020-05" db="EMBL/GenBank/DDBJ databases">
        <title>WGS assembly of Panicum virgatum.</title>
        <authorList>
            <person name="Lovell J.T."/>
            <person name="Jenkins J."/>
            <person name="Shu S."/>
            <person name="Juenger T.E."/>
            <person name="Schmutz J."/>
        </authorList>
    </citation>
    <scope>NUCLEOTIDE SEQUENCE</scope>
    <source>
        <strain evidence="6">AP13</strain>
    </source>
</reference>
<dbReference type="OrthoDB" id="5835829at2759"/>
<dbReference type="AlphaFoldDB" id="A0A8T0XCQ9"/>
<keyword evidence="3 4" id="KW-0808">Transferase</keyword>
<dbReference type="GO" id="GO:0080043">
    <property type="term" value="F:quercetin 3-O-glucosyltransferase activity"/>
    <property type="evidence" value="ECO:0007669"/>
    <property type="project" value="TreeGrafter"/>
</dbReference>
<dbReference type="PANTHER" id="PTHR11926:SF1498">
    <property type="entry name" value="GLYCOSYLTRANSFERASE"/>
    <property type="match status" value="1"/>
</dbReference>
<dbReference type="EMBL" id="CM029037">
    <property type="protein sequence ID" value="KAG2659271.1"/>
    <property type="molecule type" value="Genomic_DNA"/>
</dbReference>
<comment type="similarity">
    <text evidence="1 4">Belongs to the UDP-glycosyltransferase family.</text>
</comment>
<gene>
    <name evidence="6" type="ORF">PVAP13_1KG343000</name>
</gene>
<evidence type="ECO:0000256" key="2">
    <source>
        <dbReference type="ARBA" id="ARBA00022676"/>
    </source>
</evidence>
<dbReference type="GO" id="GO:0080044">
    <property type="term" value="F:quercetin 7-O-glucosyltransferase activity"/>
    <property type="evidence" value="ECO:0007669"/>
    <property type="project" value="TreeGrafter"/>
</dbReference>
<evidence type="ECO:0000256" key="5">
    <source>
        <dbReference type="RuleBase" id="RU362057"/>
    </source>
</evidence>
<evidence type="ECO:0000256" key="4">
    <source>
        <dbReference type="RuleBase" id="RU003718"/>
    </source>
</evidence>
<keyword evidence="2 4" id="KW-0328">Glycosyltransferase</keyword>
<dbReference type="CDD" id="cd03784">
    <property type="entry name" value="GT1_Gtf-like"/>
    <property type="match status" value="1"/>
</dbReference>
<dbReference type="FunFam" id="3.40.50.2000:FF:000065">
    <property type="entry name" value="Glycosyltransferase"/>
    <property type="match status" value="1"/>
</dbReference>
<keyword evidence="7" id="KW-1185">Reference proteome</keyword>
<dbReference type="InterPro" id="IPR002213">
    <property type="entry name" value="UDP_glucos_trans"/>
</dbReference>
<protein>
    <recommendedName>
        <fullName evidence="5">Glycosyltransferase</fullName>
        <ecNumber evidence="5">2.4.1.-</ecNumber>
    </recommendedName>
</protein>
<dbReference type="EC" id="2.4.1.-" evidence="5"/>
<evidence type="ECO:0000313" key="6">
    <source>
        <dbReference type="EMBL" id="KAG2659271.1"/>
    </source>
</evidence>
<dbReference type="SUPFAM" id="SSF53756">
    <property type="entry name" value="UDP-Glycosyltransferase/glycogen phosphorylase"/>
    <property type="match status" value="1"/>
</dbReference>